<dbReference type="EMBL" id="NHTK01005749">
    <property type="protein sequence ID" value="PPQ74487.1"/>
    <property type="molecule type" value="Genomic_DNA"/>
</dbReference>
<dbReference type="InterPro" id="IPR002347">
    <property type="entry name" value="SDR_fam"/>
</dbReference>
<evidence type="ECO:0000256" key="1">
    <source>
        <dbReference type="ARBA" id="ARBA00006484"/>
    </source>
</evidence>
<evidence type="ECO:0000313" key="4">
    <source>
        <dbReference type="EMBL" id="PPQ74487.1"/>
    </source>
</evidence>
<dbReference type="PRINTS" id="PR00080">
    <property type="entry name" value="SDRFAMILY"/>
</dbReference>
<gene>
    <name evidence="4" type="ORF">CVT24_000120</name>
</gene>
<dbReference type="STRING" id="181874.A0A409W7I1"/>
<dbReference type="InterPro" id="IPR051911">
    <property type="entry name" value="SDR_oxidoreductase"/>
</dbReference>
<dbReference type="PANTHER" id="PTHR43976">
    <property type="entry name" value="SHORT CHAIN DEHYDROGENASE"/>
    <property type="match status" value="1"/>
</dbReference>
<dbReference type="OrthoDB" id="1274115at2759"/>
<dbReference type="Proteomes" id="UP000284842">
    <property type="component" value="Unassembled WGS sequence"/>
</dbReference>
<name>A0A409W7I1_9AGAR</name>
<dbReference type="InParanoid" id="A0A409W7I1"/>
<proteinExistence type="inferred from homology"/>
<accession>A0A409W7I1</accession>
<comment type="caution">
    <text evidence="4">The sequence shown here is derived from an EMBL/GenBank/DDBJ whole genome shotgun (WGS) entry which is preliminary data.</text>
</comment>
<evidence type="ECO:0000313" key="5">
    <source>
        <dbReference type="Proteomes" id="UP000284842"/>
    </source>
</evidence>
<dbReference type="Pfam" id="PF00106">
    <property type="entry name" value="adh_short"/>
    <property type="match status" value="1"/>
</dbReference>
<dbReference type="AlphaFoldDB" id="A0A409W7I1"/>
<keyword evidence="5" id="KW-1185">Reference proteome</keyword>
<organism evidence="4 5">
    <name type="scientific">Panaeolus cyanescens</name>
    <dbReference type="NCBI Taxonomy" id="181874"/>
    <lineage>
        <taxon>Eukaryota</taxon>
        <taxon>Fungi</taxon>
        <taxon>Dikarya</taxon>
        <taxon>Basidiomycota</taxon>
        <taxon>Agaricomycotina</taxon>
        <taxon>Agaricomycetes</taxon>
        <taxon>Agaricomycetidae</taxon>
        <taxon>Agaricales</taxon>
        <taxon>Agaricineae</taxon>
        <taxon>Galeropsidaceae</taxon>
        <taxon>Panaeolus</taxon>
    </lineage>
</organism>
<protein>
    <submittedName>
        <fullName evidence="4">Uncharacterized protein</fullName>
    </submittedName>
</protein>
<evidence type="ECO:0000256" key="2">
    <source>
        <dbReference type="ARBA" id="ARBA00023002"/>
    </source>
</evidence>
<sequence length="309" mass="34232">MTSTALVWLITGTSSGLGRELALAALERGEKVIATTRGKSMHKLDDLKEKGAHTLELEVTSSIDTLQEIAKQAVAIYGHVDVVVNNAGYCQAGTVEEVSVEETYDQYNTHVFASMNVSRAFLPYMRERRTGTIIFVGSVYGYIGEAAMGIYISSKWALRGLAMAMHEEISPFGLRATCVDFGFFRTPILDPAQRAPEVYRIPEYKNVVDKIENKFKGKESAESLKMSPKKLTHYLYAAYNGKQPGDPRKGVRIIVDMIRGEGYAAGKTFPTGLCLGPDCYQMARESLEDTLARMEEWKDATCSTNFDSD</sequence>
<evidence type="ECO:0000256" key="3">
    <source>
        <dbReference type="RuleBase" id="RU000363"/>
    </source>
</evidence>
<dbReference type="PANTHER" id="PTHR43976:SF16">
    <property type="entry name" value="SHORT-CHAIN DEHYDROGENASE_REDUCTASE FAMILY PROTEIN"/>
    <property type="match status" value="1"/>
</dbReference>
<reference evidence="4 5" key="1">
    <citation type="journal article" date="2018" name="Evol. Lett.">
        <title>Horizontal gene cluster transfer increased hallucinogenic mushroom diversity.</title>
        <authorList>
            <person name="Reynolds H.T."/>
            <person name="Vijayakumar V."/>
            <person name="Gluck-Thaler E."/>
            <person name="Korotkin H.B."/>
            <person name="Matheny P.B."/>
            <person name="Slot J.C."/>
        </authorList>
    </citation>
    <scope>NUCLEOTIDE SEQUENCE [LARGE SCALE GENOMIC DNA]</scope>
    <source>
        <strain evidence="4 5">2629</strain>
    </source>
</reference>
<dbReference type="SUPFAM" id="SSF51735">
    <property type="entry name" value="NAD(P)-binding Rossmann-fold domains"/>
    <property type="match status" value="1"/>
</dbReference>
<dbReference type="Gene3D" id="3.40.50.720">
    <property type="entry name" value="NAD(P)-binding Rossmann-like Domain"/>
    <property type="match status" value="1"/>
</dbReference>
<dbReference type="PRINTS" id="PR00081">
    <property type="entry name" value="GDHRDH"/>
</dbReference>
<keyword evidence="2" id="KW-0560">Oxidoreductase</keyword>
<dbReference type="GO" id="GO:0016491">
    <property type="term" value="F:oxidoreductase activity"/>
    <property type="evidence" value="ECO:0007669"/>
    <property type="project" value="UniProtKB-KW"/>
</dbReference>
<comment type="similarity">
    <text evidence="1 3">Belongs to the short-chain dehydrogenases/reductases (SDR) family.</text>
</comment>
<dbReference type="InterPro" id="IPR036291">
    <property type="entry name" value="NAD(P)-bd_dom_sf"/>
</dbReference>
<dbReference type="CDD" id="cd05374">
    <property type="entry name" value="17beta-HSD-like_SDR_c"/>
    <property type="match status" value="1"/>
</dbReference>